<evidence type="ECO:0000256" key="6">
    <source>
        <dbReference type="SAM" id="Phobius"/>
    </source>
</evidence>
<dbReference type="PIRSF" id="PIRSF006060">
    <property type="entry name" value="AA_transporter"/>
    <property type="match status" value="1"/>
</dbReference>
<protein>
    <submittedName>
        <fullName evidence="7">APC family permease</fullName>
    </submittedName>
</protein>
<reference evidence="7 8" key="1">
    <citation type="submission" date="2020-03" db="EMBL/GenBank/DDBJ databases">
        <title>Leucobacter sp. nov., isolated from beetles.</title>
        <authorList>
            <person name="Hyun D.-W."/>
            <person name="Bae J.-W."/>
        </authorList>
    </citation>
    <scope>NUCLEOTIDE SEQUENCE [LARGE SCALE GENOMIC DNA]</scope>
    <source>
        <strain evidence="7 8">HDW9B</strain>
    </source>
</reference>
<gene>
    <name evidence="7" type="ORF">G7067_11845</name>
</gene>
<dbReference type="RefSeq" id="WP_166324630.1">
    <property type="nucleotide sequence ID" value="NZ_CP049934.1"/>
</dbReference>
<name>A0A6G8FKG9_9MICO</name>
<feature type="transmembrane region" description="Helical" evidence="6">
    <location>
        <begin position="68"/>
        <end position="87"/>
    </location>
</feature>
<feature type="transmembrane region" description="Helical" evidence="6">
    <location>
        <begin position="375"/>
        <end position="392"/>
    </location>
</feature>
<dbReference type="KEGG" id="lins:G7067_11845"/>
<feature type="transmembrane region" description="Helical" evidence="6">
    <location>
        <begin position="157"/>
        <end position="175"/>
    </location>
</feature>
<feature type="transmembrane region" description="Helical" evidence="6">
    <location>
        <begin position="404"/>
        <end position="426"/>
    </location>
</feature>
<feature type="transmembrane region" description="Helical" evidence="6">
    <location>
        <begin position="316"/>
        <end position="340"/>
    </location>
</feature>
<evidence type="ECO:0000313" key="7">
    <source>
        <dbReference type="EMBL" id="QIM16936.1"/>
    </source>
</evidence>
<evidence type="ECO:0000256" key="5">
    <source>
        <dbReference type="ARBA" id="ARBA00023136"/>
    </source>
</evidence>
<feature type="transmembrane region" description="Helical" evidence="6">
    <location>
        <begin position="473"/>
        <end position="497"/>
    </location>
</feature>
<feature type="transmembrane region" description="Helical" evidence="6">
    <location>
        <begin position="32"/>
        <end position="56"/>
    </location>
</feature>
<keyword evidence="2" id="KW-1003">Cell membrane</keyword>
<keyword evidence="8" id="KW-1185">Reference proteome</keyword>
<evidence type="ECO:0000256" key="2">
    <source>
        <dbReference type="ARBA" id="ARBA00022475"/>
    </source>
</evidence>
<keyword evidence="3 6" id="KW-0812">Transmembrane</keyword>
<dbReference type="GO" id="GO:0022857">
    <property type="term" value="F:transmembrane transporter activity"/>
    <property type="evidence" value="ECO:0007669"/>
    <property type="project" value="InterPro"/>
</dbReference>
<accession>A0A6G8FKG9</accession>
<organism evidence="7 8">
    <name type="scientific">Leucobacter insecticola</name>
    <dbReference type="NCBI Taxonomy" id="2714934"/>
    <lineage>
        <taxon>Bacteria</taxon>
        <taxon>Bacillati</taxon>
        <taxon>Actinomycetota</taxon>
        <taxon>Actinomycetes</taxon>
        <taxon>Micrococcales</taxon>
        <taxon>Microbacteriaceae</taxon>
        <taxon>Leucobacter</taxon>
    </lineage>
</organism>
<keyword evidence="5 6" id="KW-0472">Membrane</keyword>
<dbReference type="GO" id="GO:0005886">
    <property type="term" value="C:plasma membrane"/>
    <property type="evidence" value="ECO:0007669"/>
    <property type="project" value="UniProtKB-SubCell"/>
</dbReference>
<dbReference type="EMBL" id="CP049934">
    <property type="protein sequence ID" value="QIM16936.1"/>
    <property type="molecule type" value="Genomic_DNA"/>
</dbReference>
<sequence>MDKYDLNAAAPETRTLDSMTGISKKGLPSGTVGVLGALVIGLSTCAPAYTLTAAIGPAASEVGYQTPAIFLMGFLPMLLVALGYRALNSAMPDSGTSFTWATRAFGPWIGWMAGWGLIAATVLVLSNLAGIAVEFLFQSLGILLDDPSIADIAGNKFINIAVCLAFMAIATFISFRGMTSTKVFQYITVVFQMAVLVWFIIAMFMGAADPANTAGTMPELSWFNPLEVDTFSAFAAGIAVSIFVYWGWDTVLTMGEETKPSKGRLSTESKAAMILVAMLVVLYVGTAAATVAYSGLGDTGTGLNNPDIAENVFAALAHPVMGPAAILLSLAILVSALASINSTAISPARTLLAMSHYGALPASIKRIHPKYKSPYVALLWSSIVASVFYAVMRFISEDVLWDTITALGMMVCFYYGITALASPWYFRRTAIAEGIRATISKIVLPGLGGVILLIVFVQTTVDSMDPAFGSGSNIFGIGLVGIIGVVVLGLGVVLMVIQSRMSPAFFRGQVLGRADASEDTSAVLVFDDGLGS</sequence>
<feature type="transmembrane region" description="Helical" evidence="6">
    <location>
        <begin position="269"/>
        <end position="296"/>
    </location>
</feature>
<evidence type="ECO:0000256" key="3">
    <source>
        <dbReference type="ARBA" id="ARBA00022692"/>
    </source>
</evidence>
<evidence type="ECO:0000256" key="4">
    <source>
        <dbReference type="ARBA" id="ARBA00022989"/>
    </source>
</evidence>
<dbReference type="Gene3D" id="1.20.1740.10">
    <property type="entry name" value="Amino acid/polyamine transporter I"/>
    <property type="match status" value="1"/>
</dbReference>
<feature type="transmembrane region" description="Helical" evidence="6">
    <location>
        <begin position="228"/>
        <end position="248"/>
    </location>
</feature>
<dbReference type="Pfam" id="PF13520">
    <property type="entry name" value="AA_permease_2"/>
    <property type="match status" value="1"/>
</dbReference>
<feature type="transmembrane region" description="Helical" evidence="6">
    <location>
        <begin position="108"/>
        <end position="137"/>
    </location>
</feature>
<proteinExistence type="predicted"/>
<keyword evidence="4 6" id="KW-1133">Transmembrane helix</keyword>
<dbReference type="PANTHER" id="PTHR42770:SF16">
    <property type="entry name" value="AMINO ACID PERMEASE"/>
    <property type="match status" value="1"/>
</dbReference>
<dbReference type="InterPro" id="IPR050367">
    <property type="entry name" value="APC_superfamily"/>
</dbReference>
<feature type="transmembrane region" description="Helical" evidence="6">
    <location>
        <begin position="438"/>
        <end position="461"/>
    </location>
</feature>
<dbReference type="Proteomes" id="UP000501387">
    <property type="component" value="Chromosome"/>
</dbReference>
<feature type="transmembrane region" description="Helical" evidence="6">
    <location>
        <begin position="187"/>
        <end position="208"/>
    </location>
</feature>
<dbReference type="InterPro" id="IPR002293">
    <property type="entry name" value="AA/rel_permease1"/>
</dbReference>
<evidence type="ECO:0000256" key="1">
    <source>
        <dbReference type="ARBA" id="ARBA00004651"/>
    </source>
</evidence>
<comment type="subcellular location">
    <subcellularLocation>
        <location evidence="1">Cell membrane</location>
        <topology evidence="1">Multi-pass membrane protein</topology>
    </subcellularLocation>
</comment>
<dbReference type="AlphaFoldDB" id="A0A6G8FKG9"/>
<evidence type="ECO:0000313" key="8">
    <source>
        <dbReference type="Proteomes" id="UP000501387"/>
    </source>
</evidence>
<dbReference type="PANTHER" id="PTHR42770">
    <property type="entry name" value="AMINO ACID TRANSPORTER-RELATED"/>
    <property type="match status" value="1"/>
</dbReference>